<keyword evidence="8" id="KW-1185">Reference proteome</keyword>
<evidence type="ECO:0000256" key="3">
    <source>
        <dbReference type="ARBA" id="ARBA00023235"/>
    </source>
</evidence>
<evidence type="ECO:0000256" key="5">
    <source>
        <dbReference type="PIRSR" id="PIRSR600821-52"/>
    </source>
</evidence>
<reference evidence="7 8" key="1">
    <citation type="submission" date="2018-07" db="EMBL/GenBank/DDBJ databases">
        <title>Genomic Encyclopedia of Type Strains, Phase III (KMG-III): the genomes of soil and plant-associated and newly described type strains.</title>
        <authorList>
            <person name="Whitman W."/>
        </authorList>
    </citation>
    <scope>NUCLEOTIDE SEQUENCE [LARGE SCALE GENOMIC DNA]</scope>
    <source>
        <strain evidence="7 8">CECT 8236</strain>
    </source>
</reference>
<dbReference type="Pfam" id="PF00842">
    <property type="entry name" value="Ala_racemase_C"/>
    <property type="match status" value="1"/>
</dbReference>
<evidence type="ECO:0000256" key="1">
    <source>
        <dbReference type="ARBA" id="ARBA00001933"/>
    </source>
</evidence>
<feature type="domain" description="Alanine racemase C-terminal" evidence="6">
    <location>
        <begin position="223"/>
        <end position="342"/>
    </location>
</feature>
<dbReference type="AlphaFoldDB" id="A0A3D9ISQ4"/>
<dbReference type="Gene3D" id="3.20.20.10">
    <property type="entry name" value="Alanine racemase"/>
    <property type="match status" value="1"/>
</dbReference>
<proteinExistence type="predicted"/>
<dbReference type="GO" id="GO:0030632">
    <property type="term" value="P:D-alanine biosynthetic process"/>
    <property type="evidence" value="ECO:0007669"/>
    <property type="project" value="TreeGrafter"/>
</dbReference>
<evidence type="ECO:0000259" key="6">
    <source>
        <dbReference type="SMART" id="SM01005"/>
    </source>
</evidence>
<dbReference type="GO" id="GO:0030170">
    <property type="term" value="F:pyridoxal phosphate binding"/>
    <property type="evidence" value="ECO:0007669"/>
    <property type="project" value="TreeGrafter"/>
</dbReference>
<dbReference type="InterPro" id="IPR020622">
    <property type="entry name" value="Ala_racemase_pyridoxalP-BS"/>
</dbReference>
<dbReference type="Pfam" id="PF01168">
    <property type="entry name" value="Ala_racemase_N"/>
    <property type="match status" value="1"/>
</dbReference>
<evidence type="ECO:0000313" key="8">
    <source>
        <dbReference type="Proteomes" id="UP000256869"/>
    </source>
</evidence>
<dbReference type="PANTHER" id="PTHR30511">
    <property type="entry name" value="ALANINE RACEMASE"/>
    <property type="match status" value="1"/>
</dbReference>
<keyword evidence="3" id="KW-0413">Isomerase</keyword>
<dbReference type="GO" id="GO:0008784">
    <property type="term" value="F:alanine racemase activity"/>
    <property type="evidence" value="ECO:0007669"/>
    <property type="project" value="InterPro"/>
</dbReference>
<comment type="cofactor">
    <cofactor evidence="1 4">
        <name>pyridoxal 5'-phosphate</name>
        <dbReference type="ChEBI" id="CHEBI:597326"/>
    </cofactor>
</comment>
<dbReference type="InterPro" id="IPR009006">
    <property type="entry name" value="Ala_racemase/Decarboxylase_C"/>
</dbReference>
<name>A0A3D9ISQ4_9BACL</name>
<evidence type="ECO:0000313" key="7">
    <source>
        <dbReference type="EMBL" id="RED64792.1"/>
    </source>
</evidence>
<dbReference type="OrthoDB" id="9813814at2"/>
<feature type="binding site" evidence="5">
    <location>
        <position position="305"/>
    </location>
    <ligand>
        <name>substrate</name>
    </ligand>
</feature>
<dbReference type="SMART" id="SM01005">
    <property type="entry name" value="Ala_racemase_C"/>
    <property type="match status" value="1"/>
</dbReference>
<dbReference type="PROSITE" id="PS00395">
    <property type="entry name" value="ALANINE_RACEMASE"/>
    <property type="match status" value="1"/>
</dbReference>
<dbReference type="SUPFAM" id="SSF50621">
    <property type="entry name" value="Alanine racemase C-terminal domain-like"/>
    <property type="match status" value="1"/>
</dbReference>
<comment type="caution">
    <text evidence="7">The sequence shown here is derived from an EMBL/GenBank/DDBJ whole genome shotgun (WGS) entry which is preliminary data.</text>
</comment>
<dbReference type="PRINTS" id="PR00992">
    <property type="entry name" value="ALARACEMASE"/>
</dbReference>
<organism evidence="7 8">
    <name type="scientific">Cohnella lupini</name>
    <dbReference type="NCBI Taxonomy" id="1294267"/>
    <lineage>
        <taxon>Bacteria</taxon>
        <taxon>Bacillati</taxon>
        <taxon>Bacillota</taxon>
        <taxon>Bacilli</taxon>
        <taxon>Bacillales</taxon>
        <taxon>Paenibacillaceae</taxon>
        <taxon>Cohnella</taxon>
    </lineage>
</organism>
<dbReference type="InterPro" id="IPR001608">
    <property type="entry name" value="Ala_racemase_N"/>
</dbReference>
<accession>A0A3D9ISQ4</accession>
<evidence type="ECO:0000256" key="2">
    <source>
        <dbReference type="ARBA" id="ARBA00022898"/>
    </source>
</evidence>
<dbReference type="InterPro" id="IPR029066">
    <property type="entry name" value="PLP-binding_barrel"/>
</dbReference>
<keyword evidence="2 4" id="KW-0663">Pyridoxal phosphate</keyword>
<dbReference type="Gene3D" id="2.40.37.10">
    <property type="entry name" value="Lyase, Ornithine Decarboxylase, Chain A, domain 1"/>
    <property type="match status" value="1"/>
</dbReference>
<protein>
    <submittedName>
        <fullName evidence="7">Alanine racemase</fullName>
    </submittedName>
</protein>
<gene>
    <name evidence="7" type="ORF">DFP95_102213</name>
</gene>
<dbReference type="SUPFAM" id="SSF51419">
    <property type="entry name" value="PLP-binding barrel"/>
    <property type="match status" value="1"/>
</dbReference>
<dbReference type="Proteomes" id="UP000256869">
    <property type="component" value="Unassembled WGS sequence"/>
</dbReference>
<dbReference type="EMBL" id="QRDY01000002">
    <property type="protein sequence ID" value="RED64792.1"/>
    <property type="molecule type" value="Genomic_DNA"/>
</dbReference>
<dbReference type="NCBIfam" id="TIGR00492">
    <property type="entry name" value="alr"/>
    <property type="match status" value="1"/>
</dbReference>
<feature type="binding site" evidence="5">
    <location>
        <position position="118"/>
    </location>
    <ligand>
        <name>substrate</name>
    </ligand>
</feature>
<dbReference type="InterPro" id="IPR000821">
    <property type="entry name" value="Ala_racemase"/>
</dbReference>
<dbReference type="FunFam" id="3.20.20.10:FF:000002">
    <property type="entry name" value="Alanine racemase"/>
    <property type="match status" value="1"/>
</dbReference>
<feature type="modified residue" description="N6-(pyridoxal phosphate)lysine" evidence="4">
    <location>
        <position position="25"/>
    </location>
</feature>
<dbReference type="CDD" id="cd00430">
    <property type="entry name" value="PLPDE_III_AR"/>
    <property type="match status" value="1"/>
</dbReference>
<dbReference type="GO" id="GO:0005829">
    <property type="term" value="C:cytosol"/>
    <property type="evidence" value="ECO:0007669"/>
    <property type="project" value="TreeGrafter"/>
</dbReference>
<sequence>MQSVIQNIRNVRQISGDAMFMAVVKSNAYGLGLVEFARNIEPSIDRFGVSNVEEANKLLQNGITKPVHVLAPYFDDTVSEGIIPTIDRIEDLRRYDSICELKGYHGRFHLKINTGMNRFGLEIDQIDEFMRVLQNCSHIAMEGVFTHFGSTYAKHRKFTRKQWMRFMFVKDLITMNHSDPLIFHMANSAACIDFPESRLDMVRIGNAMYGFQSASTDIGLLPTYHIKANVMSVRFVSKGDFIGYGCTFKANRNMWAAVISFGGYDGFGLSRQPKSILRDIYHRLFPKPKLFIHGQPVTPLGNASMTYIIADVSHLNAKPGDTVVIKVDSILSLKETIERKYVI</sequence>
<evidence type="ECO:0000256" key="4">
    <source>
        <dbReference type="PIRSR" id="PIRSR600821-50"/>
    </source>
</evidence>
<dbReference type="PANTHER" id="PTHR30511:SF0">
    <property type="entry name" value="ALANINE RACEMASE, CATABOLIC-RELATED"/>
    <property type="match status" value="1"/>
</dbReference>
<dbReference type="InterPro" id="IPR011079">
    <property type="entry name" value="Ala_racemase_C"/>
</dbReference>